<keyword evidence="3" id="KW-1133">Transmembrane helix</keyword>
<feature type="transmembrane region" description="Helical" evidence="3">
    <location>
        <begin position="97"/>
        <end position="117"/>
    </location>
</feature>
<dbReference type="PANTHER" id="PTHR11360">
    <property type="entry name" value="MONOCARBOXYLATE TRANSPORTER"/>
    <property type="match status" value="1"/>
</dbReference>
<evidence type="ECO:0000256" key="3">
    <source>
        <dbReference type="SAM" id="Phobius"/>
    </source>
</evidence>
<organism evidence="5 6">
    <name type="scientific">Mycena venus</name>
    <dbReference type="NCBI Taxonomy" id="2733690"/>
    <lineage>
        <taxon>Eukaryota</taxon>
        <taxon>Fungi</taxon>
        <taxon>Dikarya</taxon>
        <taxon>Basidiomycota</taxon>
        <taxon>Agaricomycotina</taxon>
        <taxon>Agaricomycetes</taxon>
        <taxon>Agaricomycetidae</taxon>
        <taxon>Agaricales</taxon>
        <taxon>Marasmiineae</taxon>
        <taxon>Mycenaceae</taxon>
        <taxon>Mycena</taxon>
    </lineage>
</organism>
<dbReference type="EMBL" id="JACAZI010000013">
    <property type="protein sequence ID" value="KAF7345821.1"/>
    <property type="molecule type" value="Genomic_DNA"/>
</dbReference>
<feature type="transmembrane region" description="Helical" evidence="3">
    <location>
        <begin position="148"/>
        <end position="172"/>
    </location>
</feature>
<dbReference type="Proteomes" id="UP000620124">
    <property type="component" value="Unassembled WGS sequence"/>
</dbReference>
<dbReference type="GO" id="GO:0016020">
    <property type="term" value="C:membrane"/>
    <property type="evidence" value="ECO:0007669"/>
    <property type="project" value="UniProtKB-SubCell"/>
</dbReference>
<dbReference type="Gene3D" id="1.20.1250.20">
    <property type="entry name" value="MFS general substrate transporter like domains"/>
    <property type="match status" value="2"/>
</dbReference>
<feature type="transmembrane region" description="Helical" evidence="3">
    <location>
        <begin position="223"/>
        <end position="241"/>
    </location>
</feature>
<proteinExistence type="inferred from homology"/>
<dbReference type="InterPro" id="IPR050327">
    <property type="entry name" value="Proton-linked_MCT"/>
</dbReference>
<dbReference type="PANTHER" id="PTHR11360:SF234">
    <property type="entry name" value="MFS-TYPE TRANSPORTER DBAD-RELATED"/>
    <property type="match status" value="1"/>
</dbReference>
<evidence type="ECO:0000313" key="6">
    <source>
        <dbReference type="Proteomes" id="UP000620124"/>
    </source>
</evidence>
<dbReference type="InterPro" id="IPR036259">
    <property type="entry name" value="MFS_trans_sf"/>
</dbReference>
<evidence type="ECO:0000256" key="1">
    <source>
        <dbReference type="ARBA" id="ARBA00004141"/>
    </source>
</evidence>
<comment type="subcellular location">
    <subcellularLocation>
        <location evidence="1">Membrane</location>
        <topology evidence="1">Multi-pass membrane protein</topology>
    </subcellularLocation>
</comment>
<protein>
    <submittedName>
        <fullName evidence="5">MFS general substrate transporter</fullName>
    </submittedName>
</protein>
<dbReference type="Pfam" id="PF07690">
    <property type="entry name" value="MFS_1"/>
    <property type="match status" value="1"/>
</dbReference>
<dbReference type="GO" id="GO:0022857">
    <property type="term" value="F:transmembrane transporter activity"/>
    <property type="evidence" value="ECO:0007669"/>
    <property type="project" value="InterPro"/>
</dbReference>
<feature type="transmembrane region" description="Helical" evidence="3">
    <location>
        <begin position="360"/>
        <end position="385"/>
    </location>
</feature>
<evidence type="ECO:0000313" key="5">
    <source>
        <dbReference type="EMBL" id="KAF7345821.1"/>
    </source>
</evidence>
<sequence length="470" mass="50833">MGWIKPFPRAASRHGPLSLERRSTRCRSPQLQVNLISLLPTSRFLMQFCGFGYTTSFGVYQDFYVRDYLSQSSSSAISSVSTPIDFSRLTVPSSDSWIGSINALLGVALSLVSGPLYDRGHFRLVVYSGCFIQSFSLFMLSLCQRQHLYQILLAQGVLAGLGLGIAYVPSVAVVSHYFRRRRGLVMALVQSGTPLGAIVHPILLNNTLHNSQIGFGNAVRISAGINSAILLLACILVRPRLPPLQSVQHRKSTQIRLFLAAMQRVCRDRAYVLATIGMTAFVIAFWYPIFFLQLDAVTHGVGRTFAFYVLVIMNASGLAGRIVSGFLAEIFGVANVVTAAAGCGTALVLGIILLRTIASVVVLAVLNGFVAGVYAALLPPLLVSLTEDFAEVGLRMGLSFTIEGFGGLIGPPICGALLTTRFVWWRPALFSGGMGLLGFVLFLAAVFIVRRKESKGTRGRTSWALGTAEL</sequence>
<dbReference type="InterPro" id="IPR011701">
    <property type="entry name" value="MFS"/>
</dbReference>
<keyword evidence="3" id="KW-0472">Membrane</keyword>
<dbReference type="PROSITE" id="PS50850">
    <property type="entry name" value="MFS"/>
    <property type="match status" value="1"/>
</dbReference>
<accession>A0A8H7CRT4</accession>
<dbReference type="OrthoDB" id="6499973at2759"/>
<dbReference type="SUPFAM" id="SSF103473">
    <property type="entry name" value="MFS general substrate transporter"/>
    <property type="match status" value="1"/>
</dbReference>
<evidence type="ECO:0000259" key="4">
    <source>
        <dbReference type="PROSITE" id="PS50850"/>
    </source>
</evidence>
<feature type="transmembrane region" description="Helical" evidence="3">
    <location>
        <begin position="270"/>
        <end position="293"/>
    </location>
</feature>
<name>A0A8H7CRT4_9AGAR</name>
<keyword evidence="6" id="KW-1185">Reference proteome</keyword>
<feature type="transmembrane region" description="Helical" evidence="3">
    <location>
        <begin position="330"/>
        <end position="354"/>
    </location>
</feature>
<dbReference type="InterPro" id="IPR020846">
    <property type="entry name" value="MFS_dom"/>
</dbReference>
<gene>
    <name evidence="5" type="ORF">MVEN_01603600</name>
</gene>
<feature type="transmembrane region" description="Helical" evidence="3">
    <location>
        <begin position="305"/>
        <end position="323"/>
    </location>
</feature>
<feature type="transmembrane region" description="Helical" evidence="3">
    <location>
        <begin position="397"/>
        <end position="418"/>
    </location>
</feature>
<evidence type="ECO:0000256" key="2">
    <source>
        <dbReference type="ARBA" id="ARBA00006727"/>
    </source>
</evidence>
<feature type="domain" description="Major facilitator superfamily (MFS) profile" evidence="4">
    <location>
        <begin position="42"/>
        <end position="456"/>
    </location>
</feature>
<dbReference type="AlphaFoldDB" id="A0A8H7CRT4"/>
<comment type="similarity">
    <text evidence="2">Belongs to the major facilitator superfamily. Monocarboxylate porter (TC 2.A.1.13) family.</text>
</comment>
<feature type="transmembrane region" description="Helical" evidence="3">
    <location>
        <begin position="424"/>
        <end position="449"/>
    </location>
</feature>
<feature type="transmembrane region" description="Helical" evidence="3">
    <location>
        <begin position="184"/>
        <end position="203"/>
    </location>
</feature>
<feature type="transmembrane region" description="Helical" evidence="3">
    <location>
        <begin position="124"/>
        <end position="142"/>
    </location>
</feature>
<comment type="caution">
    <text evidence="5">The sequence shown here is derived from an EMBL/GenBank/DDBJ whole genome shotgun (WGS) entry which is preliminary data.</text>
</comment>
<keyword evidence="3" id="KW-0812">Transmembrane</keyword>
<reference evidence="5" key="1">
    <citation type="submission" date="2020-05" db="EMBL/GenBank/DDBJ databases">
        <title>Mycena genomes resolve the evolution of fungal bioluminescence.</title>
        <authorList>
            <person name="Tsai I.J."/>
        </authorList>
    </citation>
    <scope>NUCLEOTIDE SEQUENCE</scope>
    <source>
        <strain evidence="5">CCC161011</strain>
    </source>
</reference>